<organism evidence="1 2">
    <name type="scientific">Halomarina ordinaria</name>
    <dbReference type="NCBI Taxonomy" id="3033939"/>
    <lineage>
        <taxon>Archaea</taxon>
        <taxon>Methanobacteriati</taxon>
        <taxon>Methanobacteriota</taxon>
        <taxon>Stenosarchaea group</taxon>
        <taxon>Halobacteria</taxon>
        <taxon>Halobacteriales</taxon>
        <taxon>Natronomonadaceae</taxon>
        <taxon>Halomarina</taxon>
    </lineage>
</organism>
<name>A0ABD5U9D0_9EURY</name>
<protein>
    <submittedName>
        <fullName evidence="1">Uncharacterized protein</fullName>
    </submittedName>
</protein>
<dbReference type="InterPro" id="IPR055540">
    <property type="entry name" value="DUF7116"/>
</dbReference>
<comment type="caution">
    <text evidence="1">The sequence shown here is derived from an EMBL/GenBank/DDBJ whole genome shotgun (WGS) entry which is preliminary data.</text>
</comment>
<keyword evidence="2" id="KW-1185">Reference proteome</keyword>
<evidence type="ECO:0000313" key="2">
    <source>
        <dbReference type="Proteomes" id="UP001596406"/>
    </source>
</evidence>
<sequence length="105" mass="11815">MGVVNKPLLEEAREIFTGLGYTVTDLGSELRAERKWRIVYVTTDDPSEVTEDVDLRCFVASEDRASRLRERLLDRGPDYDWAVVSVAEDGAYDVLHPQSSQALPS</sequence>
<dbReference type="AlphaFoldDB" id="A0ABD5U9D0"/>
<dbReference type="Proteomes" id="UP001596406">
    <property type="component" value="Unassembled WGS sequence"/>
</dbReference>
<accession>A0ABD5U9D0</accession>
<gene>
    <name evidence="1" type="ORF">ACFQHK_02695</name>
</gene>
<evidence type="ECO:0000313" key="1">
    <source>
        <dbReference type="EMBL" id="MFC6835413.1"/>
    </source>
</evidence>
<dbReference type="EMBL" id="JBHSXM010000001">
    <property type="protein sequence ID" value="MFC6835413.1"/>
    <property type="molecule type" value="Genomic_DNA"/>
</dbReference>
<dbReference type="RefSeq" id="WP_304447114.1">
    <property type="nucleotide sequence ID" value="NZ_JARRAH010000001.1"/>
</dbReference>
<dbReference type="Pfam" id="PF23429">
    <property type="entry name" value="DUF7116"/>
    <property type="match status" value="1"/>
</dbReference>
<reference evidence="1 2" key="1">
    <citation type="journal article" date="2019" name="Int. J. Syst. Evol. Microbiol.">
        <title>The Global Catalogue of Microorganisms (GCM) 10K type strain sequencing project: providing services to taxonomists for standard genome sequencing and annotation.</title>
        <authorList>
            <consortium name="The Broad Institute Genomics Platform"/>
            <consortium name="The Broad Institute Genome Sequencing Center for Infectious Disease"/>
            <person name="Wu L."/>
            <person name="Ma J."/>
        </authorList>
    </citation>
    <scope>NUCLEOTIDE SEQUENCE [LARGE SCALE GENOMIC DNA]</scope>
    <source>
        <strain evidence="1 2">PSRA2</strain>
    </source>
</reference>
<proteinExistence type="predicted"/>